<dbReference type="AlphaFoldDB" id="A0A6A5R2Z1"/>
<feature type="compositionally biased region" description="Basic and acidic residues" evidence="1">
    <location>
        <begin position="80"/>
        <end position="95"/>
    </location>
</feature>
<keyword evidence="3" id="KW-1185">Reference proteome</keyword>
<organism evidence="2 3">
    <name type="scientific">Ampelomyces quisqualis</name>
    <name type="common">Powdery mildew agent</name>
    <dbReference type="NCBI Taxonomy" id="50730"/>
    <lineage>
        <taxon>Eukaryota</taxon>
        <taxon>Fungi</taxon>
        <taxon>Dikarya</taxon>
        <taxon>Ascomycota</taxon>
        <taxon>Pezizomycotina</taxon>
        <taxon>Dothideomycetes</taxon>
        <taxon>Pleosporomycetidae</taxon>
        <taxon>Pleosporales</taxon>
        <taxon>Pleosporineae</taxon>
        <taxon>Phaeosphaeriaceae</taxon>
        <taxon>Ampelomyces</taxon>
    </lineage>
</organism>
<feature type="compositionally biased region" description="Basic and acidic residues" evidence="1">
    <location>
        <begin position="227"/>
        <end position="244"/>
    </location>
</feature>
<evidence type="ECO:0000256" key="1">
    <source>
        <dbReference type="SAM" id="MobiDB-lite"/>
    </source>
</evidence>
<gene>
    <name evidence="2" type="ORF">BDU57DRAFT_435527</name>
</gene>
<feature type="compositionally biased region" description="Acidic residues" evidence="1">
    <location>
        <begin position="96"/>
        <end position="105"/>
    </location>
</feature>
<feature type="compositionally biased region" description="Polar residues" evidence="1">
    <location>
        <begin position="178"/>
        <end position="191"/>
    </location>
</feature>
<feature type="compositionally biased region" description="Basic and acidic residues" evidence="1">
    <location>
        <begin position="201"/>
        <end position="211"/>
    </location>
</feature>
<sequence>MSFLRCGALRASSLARSSRLIRSAGRQPWQTAVQRRTYASGHGAHGASLASEIPWMVGALAGTAGGLYFVLNQDLGHRAGHDKDDHAETHAKNEGQDDSGDDDSQGDSTDVGKDVAKSKPAEDGDDEQPEDAGKPGAGKPDKKKSGDASGDEPKNDEPGEASPDKSDKPDARGKPKSFNETSGKQEGLSNADTHHSSQISKQDDKSKKGEGVAETAKLKGTVSPDRPGAENKEQRGKAQMDKDA</sequence>
<evidence type="ECO:0000313" key="2">
    <source>
        <dbReference type="EMBL" id="KAF1921520.1"/>
    </source>
</evidence>
<dbReference type="EMBL" id="ML979132">
    <property type="protein sequence ID" value="KAF1921520.1"/>
    <property type="molecule type" value="Genomic_DNA"/>
</dbReference>
<feature type="compositionally biased region" description="Basic and acidic residues" evidence="1">
    <location>
        <begin position="110"/>
        <end position="122"/>
    </location>
</feature>
<dbReference type="OrthoDB" id="4590707at2759"/>
<feature type="compositionally biased region" description="Basic and acidic residues" evidence="1">
    <location>
        <begin position="139"/>
        <end position="173"/>
    </location>
</feature>
<dbReference type="Proteomes" id="UP000800096">
    <property type="component" value="Unassembled WGS sequence"/>
</dbReference>
<proteinExistence type="predicted"/>
<protein>
    <submittedName>
        <fullName evidence="2">Uncharacterized protein</fullName>
    </submittedName>
</protein>
<accession>A0A6A5R2Z1</accession>
<feature type="region of interest" description="Disordered" evidence="1">
    <location>
        <begin position="80"/>
        <end position="244"/>
    </location>
</feature>
<evidence type="ECO:0000313" key="3">
    <source>
        <dbReference type="Proteomes" id="UP000800096"/>
    </source>
</evidence>
<name>A0A6A5R2Z1_AMPQU</name>
<reference evidence="2" key="1">
    <citation type="journal article" date="2020" name="Stud. Mycol.">
        <title>101 Dothideomycetes genomes: a test case for predicting lifestyles and emergence of pathogens.</title>
        <authorList>
            <person name="Haridas S."/>
            <person name="Albert R."/>
            <person name="Binder M."/>
            <person name="Bloem J."/>
            <person name="Labutti K."/>
            <person name="Salamov A."/>
            <person name="Andreopoulos B."/>
            <person name="Baker S."/>
            <person name="Barry K."/>
            <person name="Bills G."/>
            <person name="Bluhm B."/>
            <person name="Cannon C."/>
            <person name="Castanera R."/>
            <person name="Culley D."/>
            <person name="Daum C."/>
            <person name="Ezra D."/>
            <person name="Gonzalez J."/>
            <person name="Henrissat B."/>
            <person name="Kuo A."/>
            <person name="Liang C."/>
            <person name="Lipzen A."/>
            <person name="Lutzoni F."/>
            <person name="Magnuson J."/>
            <person name="Mondo S."/>
            <person name="Nolan M."/>
            <person name="Ohm R."/>
            <person name="Pangilinan J."/>
            <person name="Park H.-J."/>
            <person name="Ramirez L."/>
            <person name="Alfaro M."/>
            <person name="Sun H."/>
            <person name="Tritt A."/>
            <person name="Yoshinaga Y."/>
            <person name="Zwiers L.-H."/>
            <person name="Turgeon B."/>
            <person name="Goodwin S."/>
            <person name="Spatafora J."/>
            <person name="Crous P."/>
            <person name="Grigoriev I."/>
        </authorList>
    </citation>
    <scope>NUCLEOTIDE SEQUENCE</scope>
    <source>
        <strain evidence="2">HMLAC05119</strain>
    </source>
</reference>